<evidence type="ECO:0000256" key="2">
    <source>
        <dbReference type="ARBA" id="ARBA00006703"/>
    </source>
</evidence>
<comment type="similarity">
    <text evidence="2">Belongs to the class-II aminoacyl-tRNA synthetase family. Phe-tRNA synthetase alpha subunit type 2 subfamily.</text>
</comment>
<name>A8MCE3_CALMQ</name>
<dbReference type="EMBL" id="CP000852">
    <property type="protein sequence ID" value="ABW01449.1"/>
    <property type="molecule type" value="Genomic_DNA"/>
</dbReference>
<dbReference type="InterPro" id="IPR002319">
    <property type="entry name" value="Phenylalanyl-tRNA_Synthase"/>
</dbReference>
<evidence type="ECO:0000256" key="8">
    <source>
        <dbReference type="ARBA" id="ARBA00022840"/>
    </source>
</evidence>
<dbReference type="GO" id="GO:0004826">
    <property type="term" value="F:phenylalanine-tRNA ligase activity"/>
    <property type="evidence" value="ECO:0007669"/>
    <property type="project" value="UniProtKB-EC"/>
</dbReference>
<dbReference type="HOGENOM" id="CLU_025086_2_2_2"/>
<sequence>MIVLPPLQYSIIKVLVEVNEPIDADSLASKVGKRTEDIMRDLEELKAREFIRIEYRLVTRIALTDLGEEYLRIGLPEERLIARLRELGGKANLSELSQSMNLSKEELTAALGRLRRLKAVNLSGSVINLTGDEGEFRNYINELKTFLNNIKGEVEYTGELPEYVEEARRRGLVKVHQVKRLIVAATQEALNLYRSGQLTSARVITSLTSADLASGSWRGGVFKEFDLTVEVPLRPIRRKHPFIQFLNQVRDELVAMGFEEVKDEHVDAALWNFDTLLVPQYHPARRETDVFYVENKLKPREAPGEVMERASEQHRLVWSYEWSRDEALRVLLRTHTTLVTIKQIYHRGPGEYRLFSLDRVYRPDTPDATHFMEFHQLEGIIVGRGVTFRNLLGFFTELANRLRLGRVYFKPAYFPFTEPSVEGYVKHPKLGQLEVFPGGMFRPEVLRIVGLGSEYKVAAWGVGIDRLAMVVLGVDDIRTLYTNNVKEIDSMKTPIGVI</sequence>
<evidence type="ECO:0000313" key="13">
    <source>
        <dbReference type="EMBL" id="ABW01449.1"/>
    </source>
</evidence>
<keyword evidence="7" id="KW-0547">Nucleotide-binding</keyword>
<dbReference type="GO" id="GO:0000049">
    <property type="term" value="F:tRNA binding"/>
    <property type="evidence" value="ECO:0007669"/>
    <property type="project" value="InterPro"/>
</dbReference>
<keyword evidence="14" id="KW-1185">Reference proteome</keyword>
<dbReference type="Gene3D" id="3.30.1370.240">
    <property type="match status" value="1"/>
</dbReference>
<dbReference type="Proteomes" id="UP000001137">
    <property type="component" value="Chromosome"/>
</dbReference>
<evidence type="ECO:0000256" key="4">
    <source>
        <dbReference type="ARBA" id="ARBA00022490"/>
    </source>
</evidence>
<keyword evidence="8" id="KW-0067">ATP-binding</keyword>
<keyword evidence="10" id="KW-0648">Protein biosynthesis</keyword>
<evidence type="ECO:0000256" key="7">
    <source>
        <dbReference type="ARBA" id="ARBA00022741"/>
    </source>
</evidence>
<comment type="subcellular location">
    <subcellularLocation>
        <location evidence="1">Cytoplasm</location>
    </subcellularLocation>
</comment>
<dbReference type="PANTHER" id="PTHR11538">
    <property type="entry name" value="PHENYLALANYL-TRNA SYNTHETASE"/>
    <property type="match status" value="1"/>
</dbReference>
<dbReference type="PANTHER" id="PTHR11538:SF40">
    <property type="entry name" value="PHENYLALANINE--TRNA LIGASE ALPHA SUBUNIT"/>
    <property type="match status" value="1"/>
</dbReference>
<evidence type="ECO:0000313" key="14">
    <source>
        <dbReference type="Proteomes" id="UP000001137"/>
    </source>
</evidence>
<keyword evidence="4" id="KW-0963">Cytoplasm</keyword>
<organism evidence="13 14">
    <name type="scientific">Caldivirga maquilingensis (strain ATCC 700844 / DSM 13496 / JCM 10307 / IC-167)</name>
    <dbReference type="NCBI Taxonomy" id="397948"/>
    <lineage>
        <taxon>Archaea</taxon>
        <taxon>Thermoproteota</taxon>
        <taxon>Thermoprotei</taxon>
        <taxon>Thermoproteales</taxon>
        <taxon>Thermoproteaceae</taxon>
        <taxon>Caldivirga</taxon>
    </lineage>
</organism>
<dbReference type="AlphaFoldDB" id="A8MCE3"/>
<dbReference type="CDD" id="cd00496">
    <property type="entry name" value="PheRS_alpha_core"/>
    <property type="match status" value="1"/>
</dbReference>
<evidence type="ECO:0000259" key="12">
    <source>
        <dbReference type="PROSITE" id="PS50862"/>
    </source>
</evidence>
<dbReference type="Gene3D" id="3.30.930.10">
    <property type="entry name" value="Bira Bifunctional Protein, Domain 2"/>
    <property type="match status" value="1"/>
</dbReference>
<dbReference type="InterPro" id="IPR004529">
    <property type="entry name" value="Phe-tRNA-synth_IIc_asu"/>
</dbReference>
<reference evidence="13 14" key="1">
    <citation type="submission" date="2007-10" db="EMBL/GenBank/DDBJ databases">
        <title>Complete sequence of Caldivirga maquilingensis IC-167.</title>
        <authorList>
            <consortium name="US DOE Joint Genome Institute"/>
            <person name="Copeland A."/>
            <person name="Lucas S."/>
            <person name="Lapidus A."/>
            <person name="Barry K."/>
            <person name="Glavina del Rio T."/>
            <person name="Dalin E."/>
            <person name="Tice H."/>
            <person name="Pitluck S."/>
            <person name="Saunders E."/>
            <person name="Brettin T."/>
            <person name="Bruce D."/>
            <person name="Detter J.C."/>
            <person name="Han C."/>
            <person name="Schmutz J."/>
            <person name="Larimer F."/>
            <person name="Land M."/>
            <person name="Hauser L."/>
            <person name="Kyrpides N."/>
            <person name="Ivanova N."/>
            <person name="Biddle J.F."/>
            <person name="Zhang Z."/>
            <person name="Fitz-Gibbon S.T."/>
            <person name="Lowe T.M."/>
            <person name="Saltikov C."/>
            <person name="House C.H."/>
            <person name="Richardson P."/>
        </authorList>
    </citation>
    <scope>NUCLEOTIDE SEQUENCE [LARGE SCALE GENOMIC DNA]</scope>
    <source>
        <strain evidence="14">ATCC 700844 / DSM 13496 / JCM 10307 / IC-167</strain>
    </source>
</reference>
<dbReference type="GeneID" id="5710437"/>
<dbReference type="eggNOG" id="arCOG00410">
    <property type="taxonomic scope" value="Archaea"/>
</dbReference>
<dbReference type="InterPro" id="IPR045864">
    <property type="entry name" value="aa-tRNA-synth_II/BPL/LPL"/>
</dbReference>
<dbReference type="SUPFAM" id="SSF55681">
    <property type="entry name" value="Class II aaRS and biotin synthetases"/>
    <property type="match status" value="1"/>
</dbReference>
<proteinExistence type="inferred from homology"/>
<keyword evidence="11 13" id="KW-0030">Aminoacyl-tRNA synthetase</keyword>
<protein>
    <recommendedName>
        <fullName evidence="3">phenylalanine--tRNA ligase</fullName>
        <ecNumber evidence="3">6.1.1.20</ecNumber>
    </recommendedName>
</protein>
<dbReference type="NCBIfam" id="TIGR00468">
    <property type="entry name" value="pheS"/>
    <property type="match status" value="1"/>
</dbReference>
<dbReference type="Gene3D" id="1.10.10.2330">
    <property type="match status" value="1"/>
</dbReference>
<evidence type="ECO:0000256" key="5">
    <source>
        <dbReference type="ARBA" id="ARBA00022598"/>
    </source>
</evidence>
<dbReference type="InterPro" id="IPR006195">
    <property type="entry name" value="aa-tRNA-synth_II"/>
</dbReference>
<keyword evidence="5" id="KW-0436">Ligase</keyword>
<evidence type="ECO:0000256" key="10">
    <source>
        <dbReference type="ARBA" id="ARBA00022917"/>
    </source>
</evidence>
<evidence type="ECO:0000256" key="6">
    <source>
        <dbReference type="ARBA" id="ARBA00022723"/>
    </source>
</evidence>
<gene>
    <name evidence="13" type="ordered locus">Cmaq_0608</name>
</gene>
<dbReference type="GO" id="GO:0046872">
    <property type="term" value="F:metal ion binding"/>
    <property type="evidence" value="ECO:0007669"/>
    <property type="project" value="UniProtKB-KW"/>
</dbReference>
<dbReference type="STRING" id="397948.Cmaq_0608"/>
<dbReference type="Gene3D" id="1.10.10.2320">
    <property type="match status" value="1"/>
</dbReference>
<evidence type="ECO:0000256" key="11">
    <source>
        <dbReference type="ARBA" id="ARBA00023146"/>
    </source>
</evidence>
<dbReference type="RefSeq" id="WP_012185669.1">
    <property type="nucleotide sequence ID" value="NC_009954.1"/>
</dbReference>
<dbReference type="EC" id="6.1.1.20" evidence="3"/>
<keyword evidence="9" id="KW-0460">Magnesium</keyword>
<dbReference type="PROSITE" id="PS50862">
    <property type="entry name" value="AA_TRNA_LIGASE_II"/>
    <property type="match status" value="1"/>
</dbReference>
<accession>A8MCE3</accession>
<dbReference type="GO" id="GO:0005524">
    <property type="term" value="F:ATP binding"/>
    <property type="evidence" value="ECO:0007669"/>
    <property type="project" value="UniProtKB-KW"/>
</dbReference>
<feature type="domain" description="Aminoacyl-transfer RNA synthetases class-II family profile" evidence="12">
    <location>
        <begin position="249"/>
        <end position="494"/>
    </location>
</feature>
<dbReference type="GO" id="GO:0005737">
    <property type="term" value="C:cytoplasm"/>
    <property type="evidence" value="ECO:0007669"/>
    <property type="project" value="UniProtKB-SubCell"/>
</dbReference>
<evidence type="ECO:0000256" key="3">
    <source>
        <dbReference type="ARBA" id="ARBA00012814"/>
    </source>
</evidence>
<dbReference type="Pfam" id="PF01409">
    <property type="entry name" value="tRNA-synt_2d"/>
    <property type="match status" value="1"/>
</dbReference>
<keyword evidence="6" id="KW-0479">Metal-binding</keyword>
<dbReference type="KEGG" id="cma:Cmaq_0608"/>
<dbReference type="NCBIfam" id="NF003210">
    <property type="entry name" value="PRK04172.1"/>
    <property type="match status" value="1"/>
</dbReference>
<dbReference type="OrthoDB" id="372178at2157"/>
<dbReference type="GO" id="GO:0006432">
    <property type="term" value="P:phenylalanyl-tRNA aminoacylation"/>
    <property type="evidence" value="ECO:0007669"/>
    <property type="project" value="InterPro"/>
</dbReference>
<evidence type="ECO:0000256" key="1">
    <source>
        <dbReference type="ARBA" id="ARBA00004496"/>
    </source>
</evidence>
<evidence type="ECO:0000256" key="9">
    <source>
        <dbReference type="ARBA" id="ARBA00022842"/>
    </source>
</evidence>